<sequence>MAREHIEQEPHRHNSWRPSDGPLPHRGLQQSSVQSESIAPSRMTARASHLSLSQPLLYDSRLVPVTHGTSEPPRQAFKNPNLIPVVSRRPQNTKVASPKVNLQQHGELEEERLPQIWHPSIDDLMRRTAHDYDMVMNYERDAEGGQRWLSEDIATIRDVGKRLHSDIFALRHWQRVIAQQGDQDKKMMQQVKRDANFLKLLCERIQRAINRYEQKCEFELMRDGVYAQDEDGNFYKPIAPHQYVAGVGFLQDVTRPSIEITEGDRPSLHDDRAISLHKECYDKTTGPEEIRMIPEEAQRSPKYPPKRNPAFDFASRQAPFDEIKTEAACQSAPRRSDRVLDARISKARRDVPPGKAPFPFHQLFV</sequence>
<protein>
    <submittedName>
        <fullName evidence="3">Uncharacterized protein</fullName>
    </submittedName>
</protein>
<name>A0A163FCT8_DIDRA</name>
<feature type="region of interest" description="Disordered" evidence="2">
    <location>
        <begin position="1"/>
        <end position="46"/>
    </location>
</feature>
<dbReference type="EMBL" id="JYNV01000169">
    <property type="protein sequence ID" value="KZM24276.1"/>
    <property type="molecule type" value="Genomic_DNA"/>
</dbReference>
<comment type="caution">
    <text evidence="3">The sequence shown here is derived from an EMBL/GenBank/DDBJ whole genome shotgun (WGS) entry which is preliminary data.</text>
</comment>
<dbReference type="Proteomes" id="UP000076837">
    <property type="component" value="Unassembled WGS sequence"/>
</dbReference>
<proteinExistence type="predicted"/>
<evidence type="ECO:0000256" key="1">
    <source>
        <dbReference type="SAM" id="Coils"/>
    </source>
</evidence>
<keyword evidence="1" id="KW-0175">Coiled coil</keyword>
<evidence type="ECO:0000256" key="2">
    <source>
        <dbReference type="SAM" id="MobiDB-lite"/>
    </source>
</evidence>
<dbReference type="AlphaFoldDB" id="A0A163FCT8"/>
<feature type="compositionally biased region" description="Polar residues" evidence="2">
    <location>
        <begin position="28"/>
        <end position="38"/>
    </location>
</feature>
<keyword evidence="4" id="KW-1185">Reference proteome</keyword>
<organism evidence="3 4">
    <name type="scientific">Didymella rabiei</name>
    <name type="common">Chickpea ascochyta blight fungus</name>
    <name type="synonym">Mycosphaerella rabiei</name>
    <dbReference type="NCBI Taxonomy" id="5454"/>
    <lineage>
        <taxon>Eukaryota</taxon>
        <taxon>Fungi</taxon>
        <taxon>Dikarya</taxon>
        <taxon>Ascomycota</taxon>
        <taxon>Pezizomycotina</taxon>
        <taxon>Dothideomycetes</taxon>
        <taxon>Pleosporomycetidae</taxon>
        <taxon>Pleosporales</taxon>
        <taxon>Pleosporineae</taxon>
        <taxon>Didymellaceae</taxon>
        <taxon>Ascochyta</taxon>
    </lineage>
</organism>
<feature type="compositionally biased region" description="Basic and acidic residues" evidence="2">
    <location>
        <begin position="1"/>
        <end position="12"/>
    </location>
</feature>
<evidence type="ECO:0000313" key="4">
    <source>
        <dbReference type="Proteomes" id="UP000076837"/>
    </source>
</evidence>
<reference evidence="3 4" key="1">
    <citation type="journal article" date="2016" name="Sci. Rep.">
        <title>Draft genome sequencing and secretome analysis of fungal phytopathogen Ascochyta rabiei provides insight into the necrotrophic effector repertoire.</title>
        <authorList>
            <person name="Verma S."/>
            <person name="Gazara R.K."/>
            <person name="Nizam S."/>
            <person name="Parween S."/>
            <person name="Chattopadhyay D."/>
            <person name="Verma P.K."/>
        </authorList>
    </citation>
    <scope>NUCLEOTIDE SEQUENCE [LARGE SCALE GENOMIC DNA]</scope>
    <source>
        <strain evidence="3 4">ArDII</strain>
    </source>
</reference>
<evidence type="ECO:0000313" key="3">
    <source>
        <dbReference type="EMBL" id="KZM24276.1"/>
    </source>
</evidence>
<gene>
    <name evidence="3" type="ORF">ST47_g4599</name>
</gene>
<feature type="coiled-coil region" evidence="1">
    <location>
        <begin position="188"/>
        <end position="215"/>
    </location>
</feature>
<accession>A0A163FCT8</accession>